<name>A0ACC1HDL5_9FUNG</name>
<protein>
    <submittedName>
        <fullName evidence="1">Uncharacterized protein</fullName>
    </submittedName>
</protein>
<accession>A0ACC1HDL5</accession>
<sequence length="112" mass="12373">MPPSTGLDAEERERRRRISHSAMERRRRERTNHIINELKFLVPWLRNEARMQKLEVLENAVQYIHQLQAAAAVAGASVSSGNIATASSQTVSRDIPVSPTNIAVAVTATEAA</sequence>
<gene>
    <name evidence="1" type="ORF">EV182_005267</name>
</gene>
<dbReference type="EMBL" id="JAMZIH010006968">
    <property type="protein sequence ID" value="KAJ1673421.1"/>
    <property type="molecule type" value="Genomic_DNA"/>
</dbReference>
<organism evidence="1 2">
    <name type="scientific">Spiromyces aspiralis</name>
    <dbReference type="NCBI Taxonomy" id="68401"/>
    <lineage>
        <taxon>Eukaryota</taxon>
        <taxon>Fungi</taxon>
        <taxon>Fungi incertae sedis</taxon>
        <taxon>Zoopagomycota</taxon>
        <taxon>Kickxellomycotina</taxon>
        <taxon>Kickxellomycetes</taxon>
        <taxon>Kickxellales</taxon>
        <taxon>Kickxellaceae</taxon>
        <taxon>Spiromyces</taxon>
    </lineage>
</organism>
<reference evidence="1" key="1">
    <citation type="submission" date="2022-06" db="EMBL/GenBank/DDBJ databases">
        <title>Phylogenomic reconstructions and comparative analyses of Kickxellomycotina fungi.</title>
        <authorList>
            <person name="Reynolds N.K."/>
            <person name="Stajich J.E."/>
            <person name="Barry K."/>
            <person name="Grigoriev I.V."/>
            <person name="Crous P."/>
            <person name="Smith M.E."/>
        </authorList>
    </citation>
    <scope>NUCLEOTIDE SEQUENCE</scope>
    <source>
        <strain evidence="1">RSA 2271</strain>
    </source>
</reference>
<feature type="non-terminal residue" evidence="1">
    <location>
        <position position="112"/>
    </location>
</feature>
<dbReference type="Proteomes" id="UP001145114">
    <property type="component" value="Unassembled WGS sequence"/>
</dbReference>
<keyword evidence="2" id="KW-1185">Reference proteome</keyword>
<proteinExistence type="predicted"/>
<evidence type="ECO:0000313" key="2">
    <source>
        <dbReference type="Proteomes" id="UP001145114"/>
    </source>
</evidence>
<comment type="caution">
    <text evidence="1">The sequence shown here is derived from an EMBL/GenBank/DDBJ whole genome shotgun (WGS) entry which is preliminary data.</text>
</comment>
<evidence type="ECO:0000313" key="1">
    <source>
        <dbReference type="EMBL" id="KAJ1673421.1"/>
    </source>
</evidence>